<reference evidence="1 2" key="1">
    <citation type="submission" date="2020-09" db="EMBL/GenBank/DDBJ databases">
        <title>Characterization and genome sequencing of Ruminiclostridium sp. nov. MA18.</title>
        <authorList>
            <person name="Rettenmaier R."/>
            <person name="Kowollik M.-L."/>
            <person name="Liebl W."/>
            <person name="Zverlov V."/>
        </authorList>
    </citation>
    <scope>NUCLEOTIDE SEQUENCE [LARGE SCALE GENOMIC DNA]</scope>
    <source>
        <strain evidence="1 2">MA18</strain>
    </source>
</reference>
<dbReference type="OrthoDB" id="1788793at2"/>
<organism evidence="1 2">
    <name type="scientific">Ruminiclostridium herbifermentans</name>
    <dbReference type="NCBI Taxonomy" id="2488810"/>
    <lineage>
        <taxon>Bacteria</taxon>
        <taxon>Bacillati</taxon>
        <taxon>Bacillota</taxon>
        <taxon>Clostridia</taxon>
        <taxon>Eubacteriales</taxon>
        <taxon>Oscillospiraceae</taxon>
        <taxon>Ruminiclostridium</taxon>
    </lineage>
</organism>
<dbReference type="Proteomes" id="UP000306409">
    <property type="component" value="Chromosome"/>
</dbReference>
<dbReference type="KEGG" id="rher:EHE19_004980"/>
<dbReference type="EMBL" id="CP061336">
    <property type="protein sequence ID" value="QNU67817.1"/>
    <property type="molecule type" value="Genomic_DNA"/>
</dbReference>
<protein>
    <submittedName>
        <fullName evidence="1">Uncharacterized protein</fullName>
    </submittedName>
</protein>
<accession>A0A4U7JCE9</accession>
<evidence type="ECO:0000313" key="1">
    <source>
        <dbReference type="EMBL" id="QNU67817.1"/>
    </source>
</evidence>
<dbReference type="AlphaFoldDB" id="A0A4U7JCE9"/>
<evidence type="ECO:0000313" key="2">
    <source>
        <dbReference type="Proteomes" id="UP000306409"/>
    </source>
</evidence>
<sequence>MKKSKIGTILLIIFIINLTNLSYSYVNAQNYLDTLKIANDYMEDIFGRKNYFEEKNRKNRTINKEFAEKGYKLFGDKPILVYGTVEDGKYEATKYGADTAQDRNGYPRALGFSMSDDPYANPGFVTTTTKSVKRWIKFPWVLPDAKDKGITKELSPDDPNDKRKTQWLDYKPDTFSTTYSVMKQWISDSDFTPDNIKQKTGERDYFIKYIYDDLPPGIKNNPEDYIYIIQPPTYDSWGVGIAFYYYGDGELINNYMYYDFFRFIPASMVENDISASFESLQSSVVEGEEVLISVNIKSTFNTDLKDVSYKWEITNEDGTPLSSECNLQFPGKAEGRGDEVDIPVKKGALLYASLKMPNNNVKVKFEINSDGKNPEEKNLLNNVLETTINKVKTNKISAEMELDYNILSRNVNFPLTTAVAQLSLPKGSWDGNATGSLGVNNTSPNLIRNFKVNNNPAVNEASTTITRSPDIDATFKRPDFGDDPLNGKYINGPTSIVKSGNINFGGSVSRPYMWIEKCGGCRTSSYTTTGADGKTETHYYSYCDGHEKRSSVSADFNSGTNTIKVSALTYNGKKTIAAKQYDNKIQGNTKDYLEKVLYWTSEPYLFKVIRWMCHQDVDNSLYDWTPVPGQYERTFTQQCSGNVKWSTVRTMKQDYSASREAARQRKSTKSSNDRAVFASDVDYKYVDYPIKSGYYFNPTGEYTFTVKTVTYKTTTADTKDHKDLVNSVINSFRYETDLMYIDNNKKVVNIQNQPLSKSGNSYLRKSAALTAQDNTGVNNIVLLNVLDRNDNEWRYSKDVEEIEHTEDRSDSKGTHVFWKNILEGYSESGTSDSQDKYKYREYVKDGQHIYKITEETVVTIQINPENKKLYTYAHMPNGKYTVKAWIDDISLPNNEYKKLGTLKGISSLDEIEVSVKGSIYDDIY</sequence>
<gene>
    <name evidence="1" type="ORF">EHE19_004980</name>
</gene>
<keyword evidence="2" id="KW-1185">Reference proteome</keyword>
<name>A0A4U7JCE9_9FIRM</name>
<proteinExistence type="predicted"/>
<dbReference type="RefSeq" id="WP_137698105.1">
    <property type="nucleotide sequence ID" value="NZ_CP061336.1"/>
</dbReference>